<comment type="caution">
    <text evidence="3">The sequence shown here is derived from an EMBL/GenBank/DDBJ whole genome shotgun (WGS) entry which is preliminary data.</text>
</comment>
<proteinExistence type="predicted"/>
<feature type="compositionally biased region" description="Basic residues" evidence="1">
    <location>
        <begin position="85"/>
        <end position="94"/>
    </location>
</feature>
<dbReference type="Proteomes" id="UP001595914">
    <property type="component" value="Unassembled WGS sequence"/>
</dbReference>
<evidence type="ECO:0000313" key="4">
    <source>
        <dbReference type="Proteomes" id="UP001595914"/>
    </source>
</evidence>
<gene>
    <name evidence="3" type="ORF">ACFO6S_20655</name>
</gene>
<protein>
    <recommendedName>
        <fullName evidence="5">Secreted peptide</fullName>
    </recommendedName>
</protein>
<keyword evidence="2" id="KW-1133">Transmembrane helix</keyword>
<evidence type="ECO:0008006" key="5">
    <source>
        <dbReference type="Google" id="ProtNLM"/>
    </source>
</evidence>
<feature type="region of interest" description="Disordered" evidence="1">
    <location>
        <begin position="70"/>
        <end position="104"/>
    </location>
</feature>
<feature type="transmembrane region" description="Helical" evidence="2">
    <location>
        <begin position="44"/>
        <end position="65"/>
    </location>
</feature>
<reference evidence="4" key="1">
    <citation type="journal article" date="2019" name="Int. J. Syst. Evol. Microbiol.">
        <title>The Global Catalogue of Microorganisms (GCM) 10K type strain sequencing project: providing services to taxonomists for standard genome sequencing and annotation.</title>
        <authorList>
            <consortium name="The Broad Institute Genomics Platform"/>
            <consortium name="The Broad Institute Genome Sequencing Center for Infectious Disease"/>
            <person name="Wu L."/>
            <person name="Ma J."/>
        </authorList>
    </citation>
    <scope>NUCLEOTIDE SEQUENCE [LARGE SCALE GENOMIC DNA]</scope>
    <source>
        <strain evidence="4">CCUG 54520</strain>
    </source>
</reference>
<name>A0ABV9G0F8_9NOCA</name>
<evidence type="ECO:0000256" key="2">
    <source>
        <dbReference type="SAM" id="Phobius"/>
    </source>
</evidence>
<evidence type="ECO:0000256" key="1">
    <source>
        <dbReference type="SAM" id="MobiDB-lite"/>
    </source>
</evidence>
<dbReference type="EMBL" id="JBHSFO010000015">
    <property type="protein sequence ID" value="MFC4606114.1"/>
    <property type="molecule type" value="Genomic_DNA"/>
</dbReference>
<keyword evidence="4" id="KW-1185">Reference proteome</keyword>
<accession>A0ABV9G0F8</accession>
<keyword evidence="2" id="KW-0472">Membrane</keyword>
<organism evidence="3 4">
    <name type="scientific">Rhodococcus kronopolitis</name>
    <dbReference type="NCBI Taxonomy" id="1460226"/>
    <lineage>
        <taxon>Bacteria</taxon>
        <taxon>Bacillati</taxon>
        <taxon>Actinomycetota</taxon>
        <taxon>Actinomycetes</taxon>
        <taxon>Mycobacteriales</taxon>
        <taxon>Nocardiaceae</taxon>
        <taxon>Rhodococcus</taxon>
    </lineage>
</organism>
<keyword evidence="2" id="KW-0812">Transmembrane</keyword>
<dbReference type="RefSeq" id="WP_378419842.1">
    <property type="nucleotide sequence ID" value="NZ_JBHSFO010000015.1"/>
</dbReference>
<evidence type="ECO:0000313" key="3">
    <source>
        <dbReference type="EMBL" id="MFC4606114.1"/>
    </source>
</evidence>
<sequence>MTSVVVVAVVVVGSAVVVVATAEDDVCATGFVVTGTSASPSESVGVAVAVAVVVVAVVVVGSAFATPVSPAAVGSTSAAANSPRVRPRRVRSGRRPGFLSAGRI</sequence>